<organism evidence="1">
    <name type="scientific">Arundo donax</name>
    <name type="common">Giant reed</name>
    <name type="synonym">Donax arundinaceus</name>
    <dbReference type="NCBI Taxonomy" id="35708"/>
    <lineage>
        <taxon>Eukaryota</taxon>
        <taxon>Viridiplantae</taxon>
        <taxon>Streptophyta</taxon>
        <taxon>Embryophyta</taxon>
        <taxon>Tracheophyta</taxon>
        <taxon>Spermatophyta</taxon>
        <taxon>Magnoliopsida</taxon>
        <taxon>Liliopsida</taxon>
        <taxon>Poales</taxon>
        <taxon>Poaceae</taxon>
        <taxon>PACMAD clade</taxon>
        <taxon>Arundinoideae</taxon>
        <taxon>Arundineae</taxon>
        <taxon>Arundo</taxon>
    </lineage>
</organism>
<sequence length="66" mass="6908">MSAQETTPKQACSTRALMRSITSKPRRLVFGPASFSALLPLVESISTDASHPSCCTMISAAGHALS</sequence>
<dbReference type="AlphaFoldDB" id="A0A0A9GDZ2"/>
<dbReference type="EMBL" id="GBRH01178998">
    <property type="protein sequence ID" value="JAE18898.1"/>
    <property type="molecule type" value="Transcribed_RNA"/>
</dbReference>
<accession>A0A0A9GDZ2</accession>
<reference evidence="1" key="2">
    <citation type="journal article" date="2015" name="Data Brief">
        <title>Shoot transcriptome of the giant reed, Arundo donax.</title>
        <authorList>
            <person name="Barrero R.A."/>
            <person name="Guerrero F.D."/>
            <person name="Moolhuijzen P."/>
            <person name="Goolsby J.A."/>
            <person name="Tidwell J."/>
            <person name="Bellgard S.E."/>
            <person name="Bellgard M.I."/>
        </authorList>
    </citation>
    <scope>NUCLEOTIDE SEQUENCE</scope>
    <source>
        <tissue evidence="1">Shoot tissue taken approximately 20 cm above the soil surface</tissue>
    </source>
</reference>
<proteinExistence type="predicted"/>
<name>A0A0A9GDZ2_ARUDO</name>
<evidence type="ECO:0000313" key="1">
    <source>
        <dbReference type="EMBL" id="JAE18898.1"/>
    </source>
</evidence>
<protein>
    <submittedName>
        <fullName evidence="1">Uncharacterized protein</fullName>
    </submittedName>
</protein>
<reference evidence="1" key="1">
    <citation type="submission" date="2014-09" db="EMBL/GenBank/DDBJ databases">
        <authorList>
            <person name="Magalhaes I.L.F."/>
            <person name="Oliveira U."/>
            <person name="Santos F.R."/>
            <person name="Vidigal T.H.D.A."/>
            <person name="Brescovit A.D."/>
            <person name="Santos A.J."/>
        </authorList>
    </citation>
    <scope>NUCLEOTIDE SEQUENCE</scope>
    <source>
        <tissue evidence="1">Shoot tissue taken approximately 20 cm above the soil surface</tissue>
    </source>
</reference>